<feature type="compositionally biased region" description="Polar residues" evidence="1">
    <location>
        <begin position="55"/>
        <end position="66"/>
    </location>
</feature>
<feature type="region of interest" description="Disordered" evidence="1">
    <location>
        <begin position="134"/>
        <end position="171"/>
    </location>
</feature>
<proteinExistence type="predicted"/>
<comment type="caution">
    <text evidence="2">The sequence shown here is derived from an EMBL/GenBank/DDBJ whole genome shotgun (WGS) entry which is preliminary data.</text>
</comment>
<evidence type="ECO:0000313" key="2">
    <source>
        <dbReference type="EMBL" id="RXN29470.1"/>
    </source>
</evidence>
<name>A0A498N902_LABRO</name>
<dbReference type="EMBL" id="QBIY01011785">
    <property type="protein sequence ID" value="RXN29470.1"/>
    <property type="molecule type" value="Genomic_DNA"/>
</dbReference>
<feature type="region of interest" description="Disordered" evidence="1">
    <location>
        <begin position="192"/>
        <end position="212"/>
    </location>
</feature>
<feature type="compositionally biased region" description="Low complexity" evidence="1">
    <location>
        <begin position="459"/>
        <end position="469"/>
    </location>
</feature>
<evidence type="ECO:0000256" key="1">
    <source>
        <dbReference type="SAM" id="MobiDB-lite"/>
    </source>
</evidence>
<keyword evidence="3" id="KW-1185">Reference proteome</keyword>
<feature type="compositionally biased region" description="Basic and acidic residues" evidence="1">
    <location>
        <begin position="433"/>
        <end position="444"/>
    </location>
</feature>
<sequence length="548" mass="60752">MTKRKSKRTAEFKPPKRAQPSTKRQKSTEETNQSDDENQSLTPESCSDKLDELQPGQSTLQVTPTTEFPVDPCCSLEEKTSHAINAEDGNATDPPEVPHEIEQNVANIVQTPELDNSDKYTLNMEVSNIDQPNVELDDEQSEITNNSNYESHETSDDQIGIQMPEEAGSPDPLVKRRVRKRMGMCWLGERKNMLKGQPTGSNEFGGGQENEAGQFTNEEPVMMSDSGEKDLFVCLEEEGGTECEVSPPFIPTSCPMEDVPVQMEQEQPDMQYEKKFQILVECMSITHESDNTIPSHANADDLHPPEQNEIKCMEQNESNIRKTNEASASEVANHFEEELTVQSNETEQCCPCECGLNTSIVDHTIEQSVQGMDITADETIGSLPVVYKTEDNYESLDITLVSTKVTAENTADCGDNSVLSLSLPAAPPGGENEDVHSFTEHENLPSDSYEPHLSPVAEPDPSSPLSVDSVTDSQLNNIAQSLEDLPIPEASSDLEDATELVSSLIRDIACLNKLVIDARRKIGFGQQGRQPPRPQLHTQKYRHNTNRF</sequence>
<evidence type="ECO:0000313" key="3">
    <source>
        <dbReference type="Proteomes" id="UP000290572"/>
    </source>
</evidence>
<feature type="region of interest" description="Disordered" evidence="1">
    <location>
        <begin position="422"/>
        <end position="469"/>
    </location>
</feature>
<feature type="region of interest" description="Disordered" evidence="1">
    <location>
        <begin position="525"/>
        <end position="548"/>
    </location>
</feature>
<reference evidence="2 3" key="1">
    <citation type="submission" date="2018-03" db="EMBL/GenBank/DDBJ databases">
        <title>Draft genome sequence of Rohu Carp (Labeo rohita).</title>
        <authorList>
            <person name="Das P."/>
            <person name="Kushwaha B."/>
            <person name="Joshi C.G."/>
            <person name="Kumar D."/>
            <person name="Nagpure N.S."/>
            <person name="Sahoo L."/>
            <person name="Das S.P."/>
            <person name="Bit A."/>
            <person name="Patnaik S."/>
            <person name="Meher P.K."/>
            <person name="Jayasankar P."/>
            <person name="Koringa P.G."/>
            <person name="Patel N.V."/>
            <person name="Hinsu A.T."/>
            <person name="Kumar R."/>
            <person name="Pandey M."/>
            <person name="Agarwal S."/>
            <person name="Srivastava S."/>
            <person name="Singh M."/>
            <person name="Iquebal M.A."/>
            <person name="Jaiswal S."/>
            <person name="Angadi U.B."/>
            <person name="Kumar N."/>
            <person name="Raza M."/>
            <person name="Shah T.M."/>
            <person name="Rai A."/>
            <person name="Jena J.K."/>
        </authorList>
    </citation>
    <scope>NUCLEOTIDE SEQUENCE [LARGE SCALE GENOMIC DNA]</scope>
    <source>
        <strain evidence="2">DASCIFA01</strain>
        <tissue evidence="2">Testis</tissue>
    </source>
</reference>
<organism evidence="2 3">
    <name type="scientific">Labeo rohita</name>
    <name type="common">Indian major carp</name>
    <name type="synonym">Cyprinus rohita</name>
    <dbReference type="NCBI Taxonomy" id="84645"/>
    <lineage>
        <taxon>Eukaryota</taxon>
        <taxon>Metazoa</taxon>
        <taxon>Chordata</taxon>
        <taxon>Craniata</taxon>
        <taxon>Vertebrata</taxon>
        <taxon>Euteleostomi</taxon>
        <taxon>Actinopterygii</taxon>
        <taxon>Neopterygii</taxon>
        <taxon>Teleostei</taxon>
        <taxon>Ostariophysi</taxon>
        <taxon>Cypriniformes</taxon>
        <taxon>Cyprinidae</taxon>
        <taxon>Labeoninae</taxon>
        <taxon>Labeonini</taxon>
        <taxon>Labeo</taxon>
    </lineage>
</organism>
<dbReference type="Proteomes" id="UP000290572">
    <property type="component" value="Unassembled WGS sequence"/>
</dbReference>
<gene>
    <name evidence="2" type="ORF">ROHU_018418</name>
</gene>
<feature type="region of interest" description="Disordered" evidence="1">
    <location>
        <begin position="1"/>
        <end position="99"/>
    </location>
</feature>
<protein>
    <submittedName>
        <fullName evidence="2">Uncharacterized protein</fullName>
    </submittedName>
</protein>
<accession>A0A498N902</accession>
<dbReference type="AlphaFoldDB" id="A0A498N902"/>
<feature type="compositionally biased region" description="Basic residues" evidence="1">
    <location>
        <begin position="539"/>
        <end position="548"/>
    </location>
</feature>